<evidence type="ECO:0000313" key="2">
    <source>
        <dbReference type="Proteomes" id="UP000204225"/>
    </source>
</evidence>
<gene>
    <name evidence="1" type="ORF">PGCG_00090</name>
</gene>
<keyword evidence="2" id="KW-1185">Reference proteome</keyword>
<accession>A0AC59EWS1</accession>
<proteinExistence type="predicted"/>
<reference evidence="1 2" key="1">
    <citation type="journal article" date="2013" name="Proc. Natl. Acad. Sci. U.S.A.">
        <title>Genome of Phaeocystis globosa virus PgV-16T highlights the common ancestry of the largest known DNA viruses infecting eukaryotes.</title>
        <authorList>
            <person name="Santini S."/>
            <person name="Jeudy S."/>
            <person name="Bartoli J."/>
            <person name="Poirot O."/>
            <person name="Lescot M."/>
            <person name="Abergel C."/>
            <person name="Barbe V."/>
            <person name="Wommack K.E."/>
            <person name="Noordeloos A.A."/>
            <person name="Brussaard C.P."/>
            <person name="Claverie J.M."/>
        </authorList>
    </citation>
    <scope>NUCLEOTIDE SEQUENCE [LARGE SCALE GENOMIC DNA]</scope>
    <source>
        <strain evidence="1 2">16T</strain>
    </source>
</reference>
<sequence>MEGLTYRNMYSQMETQYLQNDYKRFYFHYDNDDKQFRPRCNHHFIEMFREITPVMYELWCGS</sequence>
<name>A0AC59EWS1_9VIRU</name>
<dbReference type="EMBL" id="KC662249">
    <property type="protein sequence ID" value="AGM15402.1"/>
    <property type="molecule type" value="Genomic_DNA"/>
</dbReference>
<evidence type="ECO:0000313" key="1">
    <source>
        <dbReference type="EMBL" id="AGM15402.1"/>
    </source>
</evidence>
<organism evidence="1 2">
    <name type="scientific">Phaeocystis globosa virus PgV-16T</name>
    <dbReference type="NCBI Taxonomy" id="3071227"/>
    <lineage>
        <taxon>Viruses</taxon>
        <taxon>Varidnaviria</taxon>
        <taxon>Bamfordvirae</taxon>
        <taxon>Nucleocytoviricota</taxon>
        <taxon>Megaviricetes</taxon>
        <taxon>Imitervirales</taxon>
        <taxon>Mesomimiviridae</taxon>
        <taxon>Tethysvirus</taxon>
        <taxon>Tethysvirus hollandense</taxon>
    </lineage>
</organism>
<dbReference type="Proteomes" id="UP000204225">
    <property type="component" value="Segment"/>
</dbReference>
<protein>
    <submittedName>
        <fullName evidence="1">Uncharacterized protein</fullName>
    </submittedName>
</protein>